<feature type="transmembrane region" description="Helical" evidence="1">
    <location>
        <begin position="118"/>
        <end position="138"/>
    </location>
</feature>
<proteinExistence type="predicted"/>
<keyword evidence="1" id="KW-0472">Membrane</keyword>
<evidence type="ECO:0000256" key="1">
    <source>
        <dbReference type="SAM" id="Phobius"/>
    </source>
</evidence>
<keyword evidence="1" id="KW-1133">Transmembrane helix</keyword>
<organism evidence="2 3">
    <name type="scientific">Candidatus Hakubella thermalkaliphila</name>
    <dbReference type="NCBI Taxonomy" id="2754717"/>
    <lineage>
        <taxon>Bacteria</taxon>
        <taxon>Bacillati</taxon>
        <taxon>Actinomycetota</taxon>
        <taxon>Actinomycetota incertae sedis</taxon>
        <taxon>Candidatus Hakubellales</taxon>
        <taxon>Candidatus Hakubellaceae</taxon>
        <taxon>Candidatus Hakubella</taxon>
    </lineage>
</organism>
<protein>
    <recommendedName>
        <fullName evidence="4">AI-2E family transporter</fullName>
    </recommendedName>
</protein>
<feature type="transmembrane region" description="Helical" evidence="1">
    <location>
        <begin position="91"/>
        <end position="111"/>
    </location>
</feature>
<feature type="transmembrane region" description="Helical" evidence="1">
    <location>
        <begin position="63"/>
        <end position="85"/>
    </location>
</feature>
<name>A0A6V8PK77_9ACTN</name>
<reference evidence="2 3" key="1">
    <citation type="journal article" date="2020" name="Front. Microbiol.">
        <title>Single-cell genomics of novel Actinobacteria with the Wood-Ljungdahl pathway discovered in a serpentinizing system.</title>
        <authorList>
            <person name="Merino N."/>
            <person name="Kawai M."/>
            <person name="Boyd E.S."/>
            <person name="Colman D.R."/>
            <person name="McGlynn S.E."/>
            <person name="Nealson K.H."/>
            <person name="Kurokawa K."/>
            <person name="Hongoh Y."/>
        </authorList>
    </citation>
    <scope>NUCLEOTIDE SEQUENCE [LARGE SCALE GENOMIC DNA]</scope>
    <source>
        <strain evidence="2 3">S42</strain>
    </source>
</reference>
<evidence type="ECO:0000313" key="2">
    <source>
        <dbReference type="EMBL" id="GFP33065.1"/>
    </source>
</evidence>
<sequence length="145" mass="16425">MEGIAHAPRRTTSHENYVIFKGIAHAPRRTTSHENYVIFKGGSGTEVPGEPMEREKLELIKRVGIISWSLIGIGVIVLAALYLVYFLRFAFTPLVLAILLAYILSPLVSYFERWVPRIYSTLIAYLIFLSVVAIILVFDKTLDRT</sequence>
<dbReference type="EMBL" id="BLSA01000256">
    <property type="protein sequence ID" value="GFP33065.1"/>
    <property type="molecule type" value="Genomic_DNA"/>
</dbReference>
<comment type="caution">
    <text evidence="2">The sequence shown here is derived from an EMBL/GenBank/DDBJ whole genome shotgun (WGS) entry which is preliminary data.</text>
</comment>
<dbReference type="Proteomes" id="UP000568877">
    <property type="component" value="Unassembled WGS sequence"/>
</dbReference>
<evidence type="ECO:0000313" key="3">
    <source>
        <dbReference type="Proteomes" id="UP000568877"/>
    </source>
</evidence>
<gene>
    <name evidence="2" type="ORF">HKBW3S42_01375</name>
</gene>
<accession>A0A6V8PK77</accession>
<evidence type="ECO:0008006" key="4">
    <source>
        <dbReference type="Google" id="ProtNLM"/>
    </source>
</evidence>
<dbReference type="AlphaFoldDB" id="A0A6V8PK77"/>
<keyword evidence="1" id="KW-0812">Transmembrane</keyword>